<dbReference type="PROSITE" id="PS50943">
    <property type="entry name" value="HTH_CROC1"/>
    <property type="match status" value="1"/>
</dbReference>
<dbReference type="EMBL" id="JAUSQU010000001">
    <property type="protein sequence ID" value="MDP9844085.1"/>
    <property type="molecule type" value="Genomic_DNA"/>
</dbReference>
<feature type="region of interest" description="Disordered" evidence="1">
    <location>
        <begin position="286"/>
        <end position="329"/>
    </location>
</feature>
<dbReference type="PANTHER" id="PTHR35010:SF2">
    <property type="entry name" value="BLL4672 PROTEIN"/>
    <property type="match status" value="1"/>
</dbReference>
<dbReference type="Gene3D" id="3.30.450.180">
    <property type="match status" value="1"/>
</dbReference>
<proteinExistence type="predicted"/>
<comment type="caution">
    <text evidence="3">The sequence shown here is derived from an EMBL/GenBank/DDBJ whole genome shotgun (WGS) entry which is preliminary data.</text>
</comment>
<protein>
    <submittedName>
        <fullName evidence="3">Transcriptional regulator with XRE-family HTH domain</fullName>
    </submittedName>
</protein>
<gene>
    <name evidence="3" type="ORF">J2853_003296</name>
</gene>
<dbReference type="InterPro" id="IPR010982">
    <property type="entry name" value="Lambda_DNA-bd_dom_sf"/>
</dbReference>
<reference evidence="3 4" key="1">
    <citation type="submission" date="2023-07" db="EMBL/GenBank/DDBJ databases">
        <title>Sequencing the genomes of 1000 actinobacteria strains.</title>
        <authorList>
            <person name="Klenk H.-P."/>
        </authorList>
    </citation>
    <scope>NUCLEOTIDE SEQUENCE [LARGE SCALE GENOMIC DNA]</scope>
    <source>
        <strain evidence="3 4">DSM 46740</strain>
    </source>
</reference>
<dbReference type="SMART" id="SM00530">
    <property type="entry name" value="HTH_XRE"/>
    <property type="match status" value="1"/>
</dbReference>
<dbReference type="InterPro" id="IPR001387">
    <property type="entry name" value="Cro/C1-type_HTH"/>
</dbReference>
<dbReference type="InterPro" id="IPR041413">
    <property type="entry name" value="MLTR_LBD"/>
</dbReference>
<dbReference type="Gene3D" id="1.10.260.40">
    <property type="entry name" value="lambda repressor-like DNA-binding domains"/>
    <property type="match status" value="1"/>
</dbReference>
<feature type="domain" description="HTH cro/C1-type" evidence="2">
    <location>
        <begin position="29"/>
        <end position="76"/>
    </location>
</feature>
<name>A0ABT9QCH3_9ACTN</name>
<dbReference type="Pfam" id="PF13560">
    <property type="entry name" value="HTH_31"/>
    <property type="match status" value="1"/>
</dbReference>
<dbReference type="Pfam" id="PF17765">
    <property type="entry name" value="MLTR_LBD"/>
    <property type="match status" value="1"/>
</dbReference>
<dbReference type="CDD" id="cd00093">
    <property type="entry name" value="HTH_XRE"/>
    <property type="match status" value="1"/>
</dbReference>
<dbReference type="Proteomes" id="UP001225356">
    <property type="component" value="Unassembled WGS sequence"/>
</dbReference>
<feature type="compositionally biased region" description="Basic and acidic residues" evidence="1">
    <location>
        <begin position="286"/>
        <end position="295"/>
    </location>
</feature>
<dbReference type="SUPFAM" id="SSF47413">
    <property type="entry name" value="lambda repressor-like DNA-binding domains"/>
    <property type="match status" value="1"/>
</dbReference>
<organism evidence="3 4">
    <name type="scientific">Streptosporangium lutulentum</name>
    <dbReference type="NCBI Taxonomy" id="1461250"/>
    <lineage>
        <taxon>Bacteria</taxon>
        <taxon>Bacillati</taxon>
        <taxon>Actinomycetota</taxon>
        <taxon>Actinomycetes</taxon>
        <taxon>Streptosporangiales</taxon>
        <taxon>Streptosporangiaceae</taxon>
        <taxon>Streptosporangium</taxon>
    </lineage>
</organism>
<evidence type="ECO:0000259" key="2">
    <source>
        <dbReference type="PROSITE" id="PS50943"/>
    </source>
</evidence>
<evidence type="ECO:0000256" key="1">
    <source>
        <dbReference type="SAM" id="MobiDB-lite"/>
    </source>
</evidence>
<feature type="compositionally biased region" description="Gly residues" evidence="1">
    <location>
        <begin position="308"/>
        <end position="317"/>
    </location>
</feature>
<dbReference type="RefSeq" id="WP_307558683.1">
    <property type="nucleotide sequence ID" value="NZ_JAUSQU010000001.1"/>
</dbReference>
<sequence>MEFLRNRRARIKPESVGLPAAMPYRRVPGLRREELARLAGVSADYYTRLEQGRNITPSEAVLDALAVALRLDPAERAHLFNLARPRPACVRRQVAPQGVRTGLHRLMDALPLQPAYVLDRRIDVLACNVIGRALMADFNAMPCKHRNLVRWMLLDESTRVLYRDWAAVTSQLVGMLRLSAGRHPNDRRTAELVDELRTKSEDFRRFWAAHRVVESTFGRKRFRHPLVGDLELDYEVLTMAADPDQLLVVYTAEPGSPSQEAVNLLAGWAMPARILRGAAGEPAACEERLGRRAEPVPRSGSRTARVEGGAGTRGGNGHDAPGPRRRSGL</sequence>
<accession>A0ABT9QCH3</accession>
<evidence type="ECO:0000313" key="4">
    <source>
        <dbReference type="Proteomes" id="UP001225356"/>
    </source>
</evidence>
<dbReference type="PANTHER" id="PTHR35010">
    <property type="entry name" value="BLL4672 PROTEIN-RELATED"/>
    <property type="match status" value="1"/>
</dbReference>
<evidence type="ECO:0000313" key="3">
    <source>
        <dbReference type="EMBL" id="MDP9844085.1"/>
    </source>
</evidence>
<keyword evidence="4" id="KW-1185">Reference proteome</keyword>